<keyword evidence="2" id="KW-0663">Pyridoxal phosphate</keyword>
<evidence type="ECO:0000256" key="3">
    <source>
        <dbReference type="ARBA" id="ARBA00023015"/>
    </source>
</evidence>
<evidence type="ECO:0000256" key="2">
    <source>
        <dbReference type="ARBA" id="ARBA00022898"/>
    </source>
</evidence>
<keyword evidence="8" id="KW-0808">Transferase</keyword>
<dbReference type="CDD" id="cd00609">
    <property type="entry name" value="AAT_like"/>
    <property type="match status" value="1"/>
</dbReference>
<comment type="similarity">
    <text evidence="1">In the C-terminal section; belongs to the class-I pyridoxal-phosphate-dependent aminotransferase family.</text>
</comment>
<keyword evidence="4" id="KW-0238">DNA-binding</keyword>
<dbReference type="SUPFAM" id="SSF53383">
    <property type="entry name" value="PLP-dependent transferases"/>
    <property type="match status" value="1"/>
</dbReference>
<dbReference type="PANTHER" id="PTHR46577">
    <property type="entry name" value="HTH-TYPE TRANSCRIPTIONAL REGULATORY PROTEIN GABR"/>
    <property type="match status" value="1"/>
</dbReference>
<dbReference type="PROSITE" id="PS50949">
    <property type="entry name" value="HTH_GNTR"/>
    <property type="match status" value="1"/>
</dbReference>
<dbReference type="InterPro" id="IPR000524">
    <property type="entry name" value="Tscrpt_reg_HTH_GntR"/>
</dbReference>
<sequence>MSGWQDVITGRSRKELVLSVERAVSAGTLAPGQPLPSVRVLARHLGVSPSTVVGAVTELRQRGVIVTNERRTSVVAPVPPLKLDLPASPAPPSQPPGIDLSHGGPDRALLPSLRPALLAAAEESHTPRLYGQPTIDPELRSLVLPQLHELVKGLSADHVGVTSGALDLVERALLACCRPGDRVIVEDPGYPDLFDLIRAAGLQAVPAAVDDEGLRPEAVRAALERGASALVHTPSGQNPFGSGLSGRRAAELAQTLADRPDLVVIEDQHLSLMEPPRASLAGRVQRWAVARSVAKSLGPDLRLAIVAAEPHLFARVFGRHALGPGWVSHVLQRTVVHLLRDPAVQAGLRQARELYDARRNALLAELRFRGVPAHGATGLNVWVPVHQEGNAAVDLAHRGWAVSPGGAYRKTCPPGIRVTTSTLDLADASRLADDIADVLRPRASRRG</sequence>
<dbReference type="Pfam" id="PF00155">
    <property type="entry name" value="Aminotran_1_2"/>
    <property type="match status" value="1"/>
</dbReference>
<keyword evidence="3" id="KW-0805">Transcription regulation</keyword>
<dbReference type="EMBL" id="JBHUFV010000046">
    <property type="protein sequence ID" value="MFD1935665.1"/>
    <property type="molecule type" value="Genomic_DNA"/>
</dbReference>
<evidence type="ECO:0000256" key="1">
    <source>
        <dbReference type="ARBA" id="ARBA00005384"/>
    </source>
</evidence>
<organism evidence="8 9">
    <name type="scientific">Nonomuraea mangrovi</name>
    <dbReference type="NCBI Taxonomy" id="2316207"/>
    <lineage>
        <taxon>Bacteria</taxon>
        <taxon>Bacillati</taxon>
        <taxon>Actinomycetota</taxon>
        <taxon>Actinomycetes</taxon>
        <taxon>Streptosporangiales</taxon>
        <taxon>Streptosporangiaceae</taxon>
        <taxon>Nonomuraea</taxon>
    </lineage>
</organism>
<name>A0ABW4T3F8_9ACTN</name>
<dbReference type="SMART" id="SM00345">
    <property type="entry name" value="HTH_GNTR"/>
    <property type="match status" value="1"/>
</dbReference>
<dbReference type="InterPro" id="IPR015421">
    <property type="entry name" value="PyrdxlP-dep_Trfase_major"/>
</dbReference>
<feature type="domain" description="HTH gntR-type" evidence="7">
    <location>
        <begin position="10"/>
        <end position="78"/>
    </location>
</feature>
<evidence type="ECO:0000256" key="5">
    <source>
        <dbReference type="ARBA" id="ARBA00023163"/>
    </source>
</evidence>
<evidence type="ECO:0000313" key="9">
    <source>
        <dbReference type="Proteomes" id="UP001597368"/>
    </source>
</evidence>
<accession>A0ABW4T3F8</accession>
<dbReference type="InterPro" id="IPR036388">
    <property type="entry name" value="WH-like_DNA-bd_sf"/>
</dbReference>
<evidence type="ECO:0000313" key="8">
    <source>
        <dbReference type="EMBL" id="MFD1935665.1"/>
    </source>
</evidence>
<dbReference type="Gene3D" id="1.10.10.10">
    <property type="entry name" value="Winged helix-like DNA-binding domain superfamily/Winged helix DNA-binding domain"/>
    <property type="match status" value="1"/>
</dbReference>
<protein>
    <submittedName>
        <fullName evidence="8">Aminotransferase class I/II-fold pyridoxal phosphate-dependent enzyme</fullName>
    </submittedName>
</protein>
<dbReference type="InterPro" id="IPR004839">
    <property type="entry name" value="Aminotransferase_I/II_large"/>
</dbReference>
<evidence type="ECO:0000259" key="7">
    <source>
        <dbReference type="PROSITE" id="PS50949"/>
    </source>
</evidence>
<dbReference type="InterPro" id="IPR036390">
    <property type="entry name" value="WH_DNA-bd_sf"/>
</dbReference>
<dbReference type="GO" id="GO:0008483">
    <property type="term" value="F:transaminase activity"/>
    <property type="evidence" value="ECO:0007669"/>
    <property type="project" value="UniProtKB-KW"/>
</dbReference>
<proteinExistence type="inferred from homology"/>
<dbReference type="Pfam" id="PF00392">
    <property type="entry name" value="GntR"/>
    <property type="match status" value="1"/>
</dbReference>
<gene>
    <name evidence="8" type="ORF">ACFSKW_29765</name>
</gene>
<dbReference type="RefSeq" id="WP_379575782.1">
    <property type="nucleotide sequence ID" value="NZ_JBHUFV010000046.1"/>
</dbReference>
<dbReference type="SUPFAM" id="SSF46785">
    <property type="entry name" value="Winged helix' DNA-binding domain"/>
    <property type="match status" value="1"/>
</dbReference>
<dbReference type="Proteomes" id="UP001597368">
    <property type="component" value="Unassembled WGS sequence"/>
</dbReference>
<keyword evidence="5" id="KW-0804">Transcription</keyword>
<dbReference type="Gene3D" id="3.40.640.10">
    <property type="entry name" value="Type I PLP-dependent aspartate aminotransferase-like (Major domain)"/>
    <property type="match status" value="1"/>
</dbReference>
<keyword evidence="8" id="KW-0032">Aminotransferase</keyword>
<dbReference type="InterPro" id="IPR015424">
    <property type="entry name" value="PyrdxlP-dep_Trfase"/>
</dbReference>
<feature type="region of interest" description="Disordered" evidence="6">
    <location>
        <begin position="80"/>
        <end position="104"/>
    </location>
</feature>
<evidence type="ECO:0000256" key="4">
    <source>
        <dbReference type="ARBA" id="ARBA00023125"/>
    </source>
</evidence>
<comment type="caution">
    <text evidence="8">The sequence shown here is derived from an EMBL/GenBank/DDBJ whole genome shotgun (WGS) entry which is preliminary data.</text>
</comment>
<dbReference type="InterPro" id="IPR051446">
    <property type="entry name" value="HTH_trans_reg/aminotransferase"/>
</dbReference>
<evidence type="ECO:0000256" key="6">
    <source>
        <dbReference type="SAM" id="MobiDB-lite"/>
    </source>
</evidence>
<keyword evidence="9" id="KW-1185">Reference proteome</keyword>
<reference evidence="9" key="1">
    <citation type="journal article" date="2019" name="Int. J. Syst. Evol. Microbiol.">
        <title>The Global Catalogue of Microorganisms (GCM) 10K type strain sequencing project: providing services to taxonomists for standard genome sequencing and annotation.</title>
        <authorList>
            <consortium name="The Broad Institute Genomics Platform"/>
            <consortium name="The Broad Institute Genome Sequencing Center for Infectious Disease"/>
            <person name="Wu L."/>
            <person name="Ma J."/>
        </authorList>
    </citation>
    <scope>NUCLEOTIDE SEQUENCE [LARGE SCALE GENOMIC DNA]</scope>
    <source>
        <strain evidence="9">ICMP 6774ER</strain>
    </source>
</reference>
<dbReference type="PANTHER" id="PTHR46577:SF1">
    <property type="entry name" value="HTH-TYPE TRANSCRIPTIONAL REGULATORY PROTEIN GABR"/>
    <property type="match status" value="1"/>
</dbReference>